<name>A0A6I2LDB9_9BURK</name>
<dbReference type="RefSeq" id="WP_154383694.1">
    <property type="nucleotide sequence ID" value="NZ_WKJK01000039.1"/>
</dbReference>
<proteinExistence type="predicted"/>
<dbReference type="Pfam" id="PF13487">
    <property type="entry name" value="HD_5"/>
    <property type="match status" value="1"/>
</dbReference>
<protein>
    <submittedName>
        <fullName evidence="2">DUF3391 domain-containing protein</fullName>
    </submittedName>
</protein>
<dbReference type="EMBL" id="WKJK01000039">
    <property type="protein sequence ID" value="MRW94824.1"/>
    <property type="molecule type" value="Genomic_DNA"/>
</dbReference>
<dbReference type="InterPro" id="IPR006675">
    <property type="entry name" value="HDIG_dom"/>
</dbReference>
<evidence type="ECO:0000313" key="3">
    <source>
        <dbReference type="Proteomes" id="UP000433309"/>
    </source>
</evidence>
<dbReference type="InterPro" id="IPR021812">
    <property type="entry name" value="DUF3391"/>
</dbReference>
<dbReference type="InterPro" id="IPR037522">
    <property type="entry name" value="HD_GYP_dom"/>
</dbReference>
<sequence>MLKKINVEQIRAGMYVQELCGSWLDNPFWKTAFMLHDESDVRKLLDSGVKELWINTKKGGDVLSVASSDSELSSEQAGVIKTTEPPQGFIFKPEIKQEMDQELAQAHRIIRRSKDAVADMFENARMGRIAHPEIALAIVDDIAGSVLRNSGALISLIRLKQADEYTYLHSVAVCAMMIALGKHLKLSDSSIRDCGLGGLLHDIGKMSIPIEILNKPASLTEQEYEKIKSHPKIGHEMLSQVGGIPDSVLDICRHHHERTDGKGYPDQLSGKDFSLFARMAAICDVYDAVTSNRPYKQGWSPTESLRKMSCWTKDGHLDATIFAALVRCIGIYPVGTLVRLKSDRLAVVSDNDKSLLQPKVRVFFSIKSMVYLPPESIDLSRPGVRDEILSSEEPETWCISELERYWAQ</sequence>
<dbReference type="PANTHER" id="PTHR43155">
    <property type="entry name" value="CYCLIC DI-GMP PHOSPHODIESTERASE PA4108-RELATED"/>
    <property type="match status" value="1"/>
</dbReference>
<reference evidence="2 3" key="1">
    <citation type="submission" date="2019-11" db="EMBL/GenBank/DDBJ databases">
        <title>Novel species isolated from a subtropical stream in China.</title>
        <authorList>
            <person name="Lu H."/>
        </authorList>
    </citation>
    <scope>NUCLEOTIDE SEQUENCE [LARGE SCALE GENOMIC DNA]</scope>
    <source>
        <strain evidence="2 3">FT80W</strain>
    </source>
</reference>
<dbReference type="CDD" id="cd00077">
    <property type="entry name" value="HDc"/>
    <property type="match status" value="1"/>
</dbReference>
<organism evidence="2 3">
    <name type="scientific">Duganella guangzhouensis</name>
    <dbReference type="NCBI Taxonomy" id="2666084"/>
    <lineage>
        <taxon>Bacteria</taxon>
        <taxon>Pseudomonadati</taxon>
        <taxon>Pseudomonadota</taxon>
        <taxon>Betaproteobacteria</taxon>
        <taxon>Burkholderiales</taxon>
        <taxon>Oxalobacteraceae</taxon>
        <taxon>Telluria group</taxon>
        <taxon>Duganella</taxon>
    </lineage>
</organism>
<accession>A0A6I2LDB9</accession>
<keyword evidence="3" id="KW-1185">Reference proteome</keyword>
<dbReference type="GO" id="GO:0008081">
    <property type="term" value="F:phosphoric diester hydrolase activity"/>
    <property type="evidence" value="ECO:0007669"/>
    <property type="project" value="UniProtKB-ARBA"/>
</dbReference>
<comment type="caution">
    <text evidence="2">The sequence shown here is derived from an EMBL/GenBank/DDBJ whole genome shotgun (WGS) entry which is preliminary data.</text>
</comment>
<evidence type="ECO:0000313" key="2">
    <source>
        <dbReference type="EMBL" id="MRW94824.1"/>
    </source>
</evidence>
<dbReference type="NCBIfam" id="TIGR00277">
    <property type="entry name" value="HDIG"/>
    <property type="match status" value="1"/>
</dbReference>
<gene>
    <name evidence="2" type="ORF">GJ699_33180</name>
</gene>
<dbReference type="AlphaFoldDB" id="A0A6I2LDB9"/>
<evidence type="ECO:0000259" key="1">
    <source>
        <dbReference type="PROSITE" id="PS51832"/>
    </source>
</evidence>
<feature type="domain" description="HD-GYP" evidence="1">
    <location>
        <begin position="142"/>
        <end position="341"/>
    </location>
</feature>
<dbReference type="Gene3D" id="1.10.3210.10">
    <property type="entry name" value="Hypothetical protein af1432"/>
    <property type="match status" value="1"/>
</dbReference>
<dbReference type="Pfam" id="PF11871">
    <property type="entry name" value="DUF3391"/>
    <property type="match status" value="1"/>
</dbReference>
<dbReference type="Proteomes" id="UP000433309">
    <property type="component" value="Unassembled WGS sequence"/>
</dbReference>
<dbReference type="PROSITE" id="PS51832">
    <property type="entry name" value="HD_GYP"/>
    <property type="match status" value="1"/>
</dbReference>
<dbReference type="SMART" id="SM00471">
    <property type="entry name" value="HDc"/>
    <property type="match status" value="1"/>
</dbReference>
<dbReference type="PANTHER" id="PTHR43155:SF2">
    <property type="entry name" value="CYCLIC DI-GMP PHOSPHODIESTERASE PA4108"/>
    <property type="match status" value="1"/>
</dbReference>
<dbReference type="InterPro" id="IPR003607">
    <property type="entry name" value="HD/PDEase_dom"/>
</dbReference>
<dbReference type="SUPFAM" id="SSF109604">
    <property type="entry name" value="HD-domain/PDEase-like"/>
    <property type="match status" value="1"/>
</dbReference>